<dbReference type="KEGG" id="htx:EKK97_00325"/>
<evidence type="ECO:0000313" key="10">
    <source>
        <dbReference type="EMBL" id="QHC48343.1"/>
    </source>
</evidence>
<evidence type="ECO:0000256" key="6">
    <source>
        <dbReference type="SAM" id="Coils"/>
    </source>
</evidence>
<dbReference type="PANTHER" id="PTHR43531">
    <property type="entry name" value="PROTEIN ICFG"/>
    <property type="match status" value="1"/>
</dbReference>
<dbReference type="FunFam" id="1.10.287.950:FF:000001">
    <property type="entry name" value="Methyl-accepting chemotaxis sensory transducer"/>
    <property type="match status" value="1"/>
</dbReference>
<feature type="coiled-coil region" evidence="6">
    <location>
        <begin position="488"/>
        <end position="515"/>
    </location>
</feature>
<accession>A0A6I6SNW9</accession>
<dbReference type="CDD" id="cd11386">
    <property type="entry name" value="MCP_signal"/>
    <property type="match status" value="1"/>
</dbReference>
<evidence type="ECO:0000256" key="3">
    <source>
        <dbReference type="ARBA" id="ARBA00023224"/>
    </source>
</evidence>
<dbReference type="InterPro" id="IPR004090">
    <property type="entry name" value="Chemotax_Me-accpt_rcpt"/>
</dbReference>
<keyword evidence="8" id="KW-0812">Transmembrane</keyword>
<evidence type="ECO:0000256" key="4">
    <source>
        <dbReference type="ARBA" id="ARBA00029447"/>
    </source>
</evidence>
<dbReference type="InterPro" id="IPR024478">
    <property type="entry name" value="HlyB_4HB_MCP"/>
</dbReference>
<gene>
    <name evidence="10" type="ORF">EKK97_00325</name>
</gene>
<dbReference type="RefSeq" id="WP_159547873.1">
    <property type="nucleotide sequence ID" value="NZ_CP035042.1"/>
</dbReference>
<evidence type="ECO:0000256" key="2">
    <source>
        <dbReference type="ARBA" id="ARBA00022481"/>
    </source>
</evidence>
<evidence type="ECO:0000259" key="9">
    <source>
        <dbReference type="PROSITE" id="PS50111"/>
    </source>
</evidence>
<comment type="subcellular location">
    <subcellularLocation>
        <location evidence="1">Membrane</location>
    </subcellularLocation>
</comment>
<dbReference type="Pfam" id="PF00015">
    <property type="entry name" value="MCPsignal"/>
    <property type="match status" value="1"/>
</dbReference>
<dbReference type="GO" id="GO:0005886">
    <property type="term" value="C:plasma membrane"/>
    <property type="evidence" value="ECO:0007669"/>
    <property type="project" value="TreeGrafter"/>
</dbReference>
<dbReference type="GO" id="GO:0004888">
    <property type="term" value="F:transmembrane signaling receptor activity"/>
    <property type="evidence" value="ECO:0007669"/>
    <property type="project" value="InterPro"/>
</dbReference>
<name>A0A6I6SNW9_9GAMM</name>
<keyword evidence="2" id="KW-0488">Methylation</keyword>
<reference evidence="10 11" key="1">
    <citation type="submission" date="2019-01" db="EMBL/GenBank/DDBJ databases">
        <title>Complete genome of a denitifying bacterium Halomons sp. BC-M4-5.</title>
        <authorList>
            <person name="Wang L."/>
            <person name="Shao Z."/>
        </authorList>
    </citation>
    <scope>NUCLEOTIDE SEQUENCE [LARGE SCALE GENOMIC DNA]</scope>
    <source>
        <strain evidence="10 11">BC-M4-5</strain>
    </source>
</reference>
<dbReference type="Proteomes" id="UP000464013">
    <property type="component" value="Chromosome"/>
</dbReference>
<proteinExistence type="inferred from homology"/>
<keyword evidence="3 5" id="KW-0807">Transducer</keyword>
<feature type="region of interest" description="Disordered" evidence="7">
    <location>
        <begin position="315"/>
        <end position="336"/>
    </location>
</feature>
<dbReference type="OrthoDB" id="2489132at2"/>
<keyword evidence="8" id="KW-0472">Membrane</keyword>
<dbReference type="Gene3D" id="1.10.287.950">
    <property type="entry name" value="Methyl-accepting chemotaxis protein"/>
    <property type="match status" value="1"/>
</dbReference>
<feature type="transmembrane region" description="Helical" evidence="8">
    <location>
        <begin position="6"/>
        <end position="30"/>
    </location>
</feature>
<sequence length="562" mass="60018">MFKKIGISLQLTILVGILLAAMVGIGVFGLHGKSTTLGSLKSVYEDRVIPLRQLSQIADEYAVNIVDASHKVANGNITWDEGRRNVANARQDIADVWAAYLDTYLVEEERRIVAEMRPLLETADDAVARFQQILQQEDATALRAFIVDELYQTIDPVTDAFGDLMRVQLDVAEAEYNSGNALYASMQVVFIATMSGAFILGVFLAWYIISGISRSLGAEPAYVAEIANHVANQNLSLKITTRPGDSHSVLFAMKRMVEQLSSVITEVRESSASIHLGTREIAAGNTDLSTRTEQQAAALEQTASSMEELTATVKQNADNSRQASGLARDASSTAERGGEVVNRVVETMHGIAGSSSKIADITGVIDSIAFQTNILALNASVEAARAGEQGRGFAVVAGEVRHLASRSADAAREIKALIESSVEQVQAGSALVEKAGATMQEVVSAVRRVTDIMDEISAASQEQSDGIEQVTTAVGQMDQVTQQNAALVQEASAAAASLEEQANRLEQAVAVFRLAGSWDAQRQPLGGAASALKTLTKTTLPTASLRSETSKRSAGEAEWEAF</sequence>
<feature type="region of interest" description="Disordered" evidence="7">
    <location>
        <begin position="543"/>
        <end position="562"/>
    </location>
</feature>
<dbReference type="PROSITE" id="PS50111">
    <property type="entry name" value="CHEMOTAXIS_TRANSDUC_2"/>
    <property type="match status" value="1"/>
</dbReference>
<dbReference type="PANTHER" id="PTHR43531:SF14">
    <property type="entry name" value="METHYL-ACCEPTING CHEMOTAXIS PROTEIN I-RELATED"/>
    <property type="match status" value="1"/>
</dbReference>
<dbReference type="InterPro" id="IPR004089">
    <property type="entry name" value="MCPsignal_dom"/>
</dbReference>
<dbReference type="InterPro" id="IPR051310">
    <property type="entry name" value="MCP_chemotaxis"/>
</dbReference>
<keyword evidence="6" id="KW-0175">Coiled coil</keyword>
<keyword evidence="8" id="KW-1133">Transmembrane helix</keyword>
<comment type="similarity">
    <text evidence="4">Belongs to the methyl-accepting chemotaxis (MCP) protein family.</text>
</comment>
<dbReference type="GO" id="GO:0007165">
    <property type="term" value="P:signal transduction"/>
    <property type="evidence" value="ECO:0007669"/>
    <property type="project" value="UniProtKB-KW"/>
</dbReference>
<protein>
    <submittedName>
        <fullName evidence="10">Methyl-accepting chemotaxis protein</fullName>
    </submittedName>
</protein>
<evidence type="ECO:0000256" key="7">
    <source>
        <dbReference type="SAM" id="MobiDB-lite"/>
    </source>
</evidence>
<organism evidence="10 11">
    <name type="scientific">Billgrantia tianxiuensis</name>
    <dbReference type="NCBI Taxonomy" id="2497861"/>
    <lineage>
        <taxon>Bacteria</taxon>
        <taxon>Pseudomonadati</taxon>
        <taxon>Pseudomonadota</taxon>
        <taxon>Gammaproteobacteria</taxon>
        <taxon>Oceanospirillales</taxon>
        <taxon>Halomonadaceae</taxon>
        <taxon>Billgrantia</taxon>
    </lineage>
</organism>
<dbReference type="AlphaFoldDB" id="A0A6I6SNW9"/>
<evidence type="ECO:0000256" key="8">
    <source>
        <dbReference type="SAM" id="Phobius"/>
    </source>
</evidence>
<dbReference type="Pfam" id="PF12729">
    <property type="entry name" value="4HB_MCP_1"/>
    <property type="match status" value="1"/>
</dbReference>
<dbReference type="EMBL" id="CP035042">
    <property type="protein sequence ID" value="QHC48343.1"/>
    <property type="molecule type" value="Genomic_DNA"/>
</dbReference>
<dbReference type="SUPFAM" id="SSF58104">
    <property type="entry name" value="Methyl-accepting chemotaxis protein (MCP) signaling domain"/>
    <property type="match status" value="1"/>
</dbReference>
<feature type="transmembrane region" description="Helical" evidence="8">
    <location>
        <begin position="188"/>
        <end position="209"/>
    </location>
</feature>
<dbReference type="PRINTS" id="PR00260">
    <property type="entry name" value="CHEMTRNSDUCR"/>
</dbReference>
<dbReference type="GO" id="GO:0006935">
    <property type="term" value="P:chemotaxis"/>
    <property type="evidence" value="ECO:0007669"/>
    <property type="project" value="InterPro"/>
</dbReference>
<evidence type="ECO:0000256" key="5">
    <source>
        <dbReference type="PROSITE-ProRule" id="PRU00284"/>
    </source>
</evidence>
<dbReference type="SMART" id="SM00283">
    <property type="entry name" value="MA"/>
    <property type="match status" value="1"/>
</dbReference>
<evidence type="ECO:0000256" key="1">
    <source>
        <dbReference type="ARBA" id="ARBA00004370"/>
    </source>
</evidence>
<evidence type="ECO:0000313" key="11">
    <source>
        <dbReference type="Proteomes" id="UP000464013"/>
    </source>
</evidence>
<feature type="domain" description="Methyl-accepting transducer" evidence="9">
    <location>
        <begin position="270"/>
        <end position="499"/>
    </location>
</feature>
<keyword evidence="11" id="KW-1185">Reference proteome</keyword>